<feature type="compositionally biased region" description="Low complexity" evidence="5">
    <location>
        <begin position="248"/>
        <end position="278"/>
    </location>
</feature>
<proteinExistence type="predicted"/>
<dbReference type="RefSeq" id="WP_145030767.1">
    <property type="nucleotide sequence ID" value="NZ_CP036271.1"/>
</dbReference>
<evidence type="ECO:0000256" key="4">
    <source>
        <dbReference type="ARBA" id="ARBA00023136"/>
    </source>
</evidence>
<organism evidence="7 8">
    <name type="scientific">Caulifigura coniformis</name>
    <dbReference type="NCBI Taxonomy" id="2527983"/>
    <lineage>
        <taxon>Bacteria</taxon>
        <taxon>Pseudomonadati</taxon>
        <taxon>Planctomycetota</taxon>
        <taxon>Planctomycetia</taxon>
        <taxon>Planctomycetales</taxon>
        <taxon>Planctomycetaceae</taxon>
        <taxon>Caulifigura</taxon>
    </lineage>
</organism>
<comment type="subcellular location">
    <subcellularLocation>
        <location evidence="1">Membrane</location>
        <topology evidence="1">Multi-pass membrane protein</topology>
    </subcellularLocation>
</comment>
<keyword evidence="2 6" id="KW-0812">Transmembrane</keyword>
<dbReference type="AlphaFoldDB" id="A0A517SFQ8"/>
<feature type="region of interest" description="Disordered" evidence="5">
    <location>
        <begin position="198"/>
        <end position="283"/>
    </location>
</feature>
<keyword evidence="8" id="KW-1185">Reference proteome</keyword>
<dbReference type="InterPro" id="IPR003825">
    <property type="entry name" value="Colicin-V_CvpA"/>
</dbReference>
<dbReference type="KEGG" id="ccos:Pan44_29990"/>
<evidence type="ECO:0000256" key="6">
    <source>
        <dbReference type="SAM" id="Phobius"/>
    </source>
</evidence>
<keyword evidence="4 6" id="KW-0472">Membrane</keyword>
<evidence type="ECO:0000256" key="5">
    <source>
        <dbReference type="SAM" id="MobiDB-lite"/>
    </source>
</evidence>
<dbReference type="Pfam" id="PF02674">
    <property type="entry name" value="Colicin_V"/>
    <property type="match status" value="1"/>
</dbReference>
<feature type="transmembrane region" description="Helical" evidence="6">
    <location>
        <begin position="28"/>
        <end position="48"/>
    </location>
</feature>
<feature type="transmembrane region" description="Helical" evidence="6">
    <location>
        <begin position="60"/>
        <end position="78"/>
    </location>
</feature>
<evidence type="ECO:0000313" key="7">
    <source>
        <dbReference type="EMBL" id="QDT54958.1"/>
    </source>
</evidence>
<dbReference type="OrthoDB" id="268713at2"/>
<evidence type="ECO:0000256" key="2">
    <source>
        <dbReference type="ARBA" id="ARBA00022692"/>
    </source>
</evidence>
<dbReference type="GO" id="GO:0016020">
    <property type="term" value="C:membrane"/>
    <property type="evidence" value="ECO:0007669"/>
    <property type="project" value="UniProtKB-SubCell"/>
</dbReference>
<name>A0A517SFQ8_9PLAN</name>
<sequence length="485" mass="52780">MWYDIAVLGVLVFCMARGASRGLIWQLATIAGIILCLMFAETFSGILGPHISLQPPLNEWVTMFGAYLVCSFVAFGAARMLTKGIEGAGLKEYNSHLGAIFGLAKGIVVCLVATFFLATLDATHNLIANSKSGYYAAITMRKIHPIMPEKLHDALNRYIHSLDNIPGVGPMDHDHVVDPNVGLADAIRDAAKAVDDKFSNPFLPTTSTPPQYSAPSDPWGTQPQPSTQTIASQPANSGVSSIPLGARTPAQPYPTQQYQPQQYQPQPYQQPVPAYQTPAPSPGTVDSTDFWNQVRGTLRTQARQSLAETLENMDPATRQRLQQQILDSLKNTRSEDLPKLEEQLIRSTAGALPGLLSSWMGSGSTGATVAPTAAATQATGEREKLLAEVSQLRSTFPQIQARLQSELRGLMAGVPDVVAVQVLKDWKADLTRDVNNDPDRTTDIDTPVEQRILLQMQRYGVRIENLDPTLRERLSSGANNGAQLR</sequence>
<gene>
    <name evidence="7" type="ORF">Pan44_29990</name>
</gene>
<feature type="transmembrane region" description="Helical" evidence="6">
    <location>
        <begin position="98"/>
        <end position="120"/>
    </location>
</feature>
<dbReference type="PANTHER" id="PTHR37306">
    <property type="entry name" value="COLICIN V PRODUCTION PROTEIN"/>
    <property type="match status" value="1"/>
</dbReference>
<dbReference type="EMBL" id="CP036271">
    <property type="protein sequence ID" value="QDT54958.1"/>
    <property type="molecule type" value="Genomic_DNA"/>
</dbReference>
<dbReference type="InParanoid" id="A0A517SFQ8"/>
<protein>
    <submittedName>
        <fullName evidence="7">Colicin V production protein</fullName>
    </submittedName>
</protein>
<accession>A0A517SFQ8</accession>
<dbReference type="PANTHER" id="PTHR37306:SF1">
    <property type="entry name" value="COLICIN V PRODUCTION PROTEIN"/>
    <property type="match status" value="1"/>
</dbReference>
<reference evidence="7 8" key="1">
    <citation type="submission" date="2019-02" db="EMBL/GenBank/DDBJ databases">
        <title>Deep-cultivation of Planctomycetes and their phenomic and genomic characterization uncovers novel biology.</title>
        <authorList>
            <person name="Wiegand S."/>
            <person name="Jogler M."/>
            <person name="Boedeker C."/>
            <person name="Pinto D."/>
            <person name="Vollmers J."/>
            <person name="Rivas-Marin E."/>
            <person name="Kohn T."/>
            <person name="Peeters S.H."/>
            <person name="Heuer A."/>
            <person name="Rast P."/>
            <person name="Oberbeckmann S."/>
            <person name="Bunk B."/>
            <person name="Jeske O."/>
            <person name="Meyerdierks A."/>
            <person name="Storesund J.E."/>
            <person name="Kallscheuer N."/>
            <person name="Luecker S."/>
            <person name="Lage O.M."/>
            <person name="Pohl T."/>
            <person name="Merkel B.J."/>
            <person name="Hornburger P."/>
            <person name="Mueller R.-W."/>
            <person name="Bruemmer F."/>
            <person name="Labrenz M."/>
            <person name="Spormann A.M."/>
            <person name="Op den Camp H."/>
            <person name="Overmann J."/>
            <person name="Amann R."/>
            <person name="Jetten M.S.M."/>
            <person name="Mascher T."/>
            <person name="Medema M.H."/>
            <person name="Devos D.P."/>
            <person name="Kaster A.-K."/>
            <person name="Ovreas L."/>
            <person name="Rohde M."/>
            <person name="Galperin M.Y."/>
            <person name="Jogler C."/>
        </authorList>
    </citation>
    <scope>NUCLEOTIDE SEQUENCE [LARGE SCALE GENOMIC DNA]</scope>
    <source>
        <strain evidence="7 8">Pan44</strain>
    </source>
</reference>
<dbReference type="Proteomes" id="UP000315700">
    <property type="component" value="Chromosome"/>
</dbReference>
<evidence type="ECO:0000256" key="1">
    <source>
        <dbReference type="ARBA" id="ARBA00004141"/>
    </source>
</evidence>
<keyword evidence="3 6" id="KW-1133">Transmembrane helix</keyword>
<evidence type="ECO:0000256" key="3">
    <source>
        <dbReference type="ARBA" id="ARBA00022989"/>
    </source>
</evidence>
<feature type="compositionally biased region" description="Polar residues" evidence="5">
    <location>
        <begin position="202"/>
        <end position="240"/>
    </location>
</feature>
<evidence type="ECO:0000313" key="8">
    <source>
        <dbReference type="Proteomes" id="UP000315700"/>
    </source>
</evidence>
<dbReference type="GO" id="GO:0009403">
    <property type="term" value="P:toxin biosynthetic process"/>
    <property type="evidence" value="ECO:0007669"/>
    <property type="project" value="InterPro"/>
</dbReference>